<gene>
    <name evidence="2" type="ORF">B296_00057125</name>
</gene>
<name>A0A426XSE7_ENSVE</name>
<dbReference type="AlphaFoldDB" id="A0A426XSE7"/>
<feature type="region of interest" description="Disordered" evidence="1">
    <location>
        <begin position="99"/>
        <end position="159"/>
    </location>
</feature>
<dbReference type="EMBL" id="AMZH03017839">
    <property type="protein sequence ID" value="RRT42439.1"/>
    <property type="molecule type" value="Genomic_DNA"/>
</dbReference>
<organism evidence="2 3">
    <name type="scientific">Ensete ventricosum</name>
    <name type="common">Abyssinian banana</name>
    <name type="synonym">Musa ensete</name>
    <dbReference type="NCBI Taxonomy" id="4639"/>
    <lineage>
        <taxon>Eukaryota</taxon>
        <taxon>Viridiplantae</taxon>
        <taxon>Streptophyta</taxon>
        <taxon>Embryophyta</taxon>
        <taxon>Tracheophyta</taxon>
        <taxon>Spermatophyta</taxon>
        <taxon>Magnoliopsida</taxon>
        <taxon>Liliopsida</taxon>
        <taxon>Zingiberales</taxon>
        <taxon>Musaceae</taxon>
        <taxon>Ensete</taxon>
    </lineage>
</organism>
<dbReference type="Proteomes" id="UP000287651">
    <property type="component" value="Unassembled WGS sequence"/>
</dbReference>
<proteinExistence type="predicted"/>
<accession>A0A426XSE7</accession>
<sequence>MHLKRLFVSFELNEHFQLQRMGSTDKMLITHHLQGHHHSVVQRVRPGGDDSLLCIVPTGLLRRWMCNLPAMMVARVVTVVMAIMAGVVERRGIELIRHQQLPGDRRGTAPAPGPQMAPPVNQEQEDGEPEETDESRPPQGHEGGGEGWRRGGQVMDNEI</sequence>
<feature type="compositionally biased region" description="Acidic residues" evidence="1">
    <location>
        <begin position="123"/>
        <end position="133"/>
    </location>
</feature>
<reference evidence="2 3" key="1">
    <citation type="journal article" date="2014" name="Agronomy (Basel)">
        <title>A Draft Genome Sequence for Ensete ventricosum, the Drought-Tolerant Tree Against Hunger.</title>
        <authorList>
            <person name="Harrison J."/>
            <person name="Moore K.A."/>
            <person name="Paszkiewicz K."/>
            <person name="Jones T."/>
            <person name="Grant M."/>
            <person name="Ambacheew D."/>
            <person name="Muzemil S."/>
            <person name="Studholme D.J."/>
        </authorList>
    </citation>
    <scope>NUCLEOTIDE SEQUENCE [LARGE SCALE GENOMIC DNA]</scope>
</reference>
<evidence type="ECO:0000256" key="1">
    <source>
        <dbReference type="SAM" id="MobiDB-lite"/>
    </source>
</evidence>
<evidence type="ECO:0000313" key="2">
    <source>
        <dbReference type="EMBL" id="RRT42439.1"/>
    </source>
</evidence>
<evidence type="ECO:0000313" key="3">
    <source>
        <dbReference type="Proteomes" id="UP000287651"/>
    </source>
</evidence>
<comment type="caution">
    <text evidence="2">The sequence shown here is derived from an EMBL/GenBank/DDBJ whole genome shotgun (WGS) entry which is preliminary data.</text>
</comment>
<protein>
    <submittedName>
        <fullName evidence="2">Uncharacterized protein</fullName>
    </submittedName>
</protein>